<dbReference type="GO" id="GO:0008270">
    <property type="term" value="F:zinc ion binding"/>
    <property type="evidence" value="ECO:0007669"/>
    <property type="project" value="UniProtKB-KW"/>
</dbReference>
<dbReference type="InterPro" id="IPR036575">
    <property type="entry name" value="TFIIS_cen_dom_sf"/>
</dbReference>
<dbReference type="Pfam" id="PF01429">
    <property type="entry name" value="MBD"/>
    <property type="match status" value="1"/>
</dbReference>
<dbReference type="PROSITE" id="PS51321">
    <property type="entry name" value="TFIIS_CENTRAL"/>
    <property type="match status" value="1"/>
</dbReference>
<evidence type="ECO:0000313" key="9">
    <source>
        <dbReference type="EMBL" id="KAK1748201.1"/>
    </source>
</evidence>
<evidence type="ECO:0000256" key="1">
    <source>
        <dbReference type="ARBA" id="ARBA00022723"/>
    </source>
</evidence>
<keyword evidence="3" id="KW-0862">Zinc</keyword>
<feature type="compositionally biased region" description="Polar residues" evidence="5">
    <location>
        <begin position="54"/>
        <end position="77"/>
    </location>
</feature>
<feature type="compositionally biased region" description="Low complexity" evidence="5">
    <location>
        <begin position="585"/>
        <end position="595"/>
    </location>
</feature>
<evidence type="ECO:0000259" key="8">
    <source>
        <dbReference type="PROSITE" id="PS51321"/>
    </source>
</evidence>
<evidence type="ECO:0000259" key="6">
    <source>
        <dbReference type="PROSITE" id="PS50106"/>
    </source>
</evidence>
<protein>
    <submittedName>
        <fullName evidence="9">TFIIS central domain-containing protein</fullName>
    </submittedName>
</protein>
<dbReference type="InterPro" id="IPR001478">
    <property type="entry name" value="PDZ"/>
</dbReference>
<dbReference type="GO" id="GO:0005634">
    <property type="term" value="C:nucleus"/>
    <property type="evidence" value="ECO:0007669"/>
    <property type="project" value="TreeGrafter"/>
</dbReference>
<feature type="domain" description="MBD" evidence="7">
    <location>
        <begin position="500"/>
        <end position="576"/>
    </location>
</feature>
<dbReference type="GO" id="GO:0006351">
    <property type="term" value="P:DNA-templated transcription"/>
    <property type="evidence" value="ECO:0007669"/>
    <property type="project" value="InterPro"/>
</dbReference>
<dbReference type="Pfam" id="PF07500">
    <property type="entry name" value="TFIIS_M"/>
    <property type="match status" value="1"/>
</dbReference>
<evidence type="ECO:0000256" key="5">
    <source>
        <dbReference type="SAM" id="MobiDB-lite"/>
    </source>
</evidence>
<feature type="region of interest" description="Disordered" evidence="5">
    <location>
        <begin position="167"/>
        <end position="279"/>
    </location>
</feature>
<feature type="compositionally biased region" description="Polar residues" evidence="5">
    <location>
        <begin position="167"/>
        <end position="177"/>
    </location>
</feature>
<keyword evidence="2" id="KW-0863">Zinc-finger</keyword>
<feature type="region of interest" description="Disordered" evidence="5">
    <location>
        <begin position="54"/>
        <end position="82"/>
    </location>
</feature>
<feature type="region of interest" description="Disordered" evidence="5">
    <location>
        <begin position="504"/>
        <end position="532"/>
    </location>
</feature>
<dbReference type="SUPFAM" id="SSF54171">
    <property type="entry name" value="DNA-binding domain"/>
    <property type="match status" value="1"/>
</dbReference>
<feature type="region of interest" description="Disordered" evidence="5">
    <location>
        <begin position="572"/>
        <end position="634"/>
    </location>
</feature>
<feature type="compositionally biased region" description="Low complexity" evidence="5">
    <location>
        <begin position="178"/>
        <end position="213"/>
    </location>
</feature>
<feature type="compositionally biased region" description="Polar residues" evidence="5">
    <location>
        <begin position="522"/>
        <end position="532"/>
    </location>
</feature>
<dbReference type="Proteomes" id="UP001224775">
    <property type="component" value="Unassembled WGS sequence"/>
</dbReference>
<evidence type="ECO:0000313" key="10">
    <source>
        <dbReference type="Proteomes" id="UP001224775"/>
    </source>
</evidence>
<dbReference type="SMART" id="SM00510">
    <property type="entry name" value="TFS2M"/>
    <property type="match status" value="1"/>
</dbReference>
<evidence type="ECO:0000256" key="4">
    <source>
        <dbReference type="ARBA" id="ARBA00023242"/>
    </source>
</evidence>
<feature type="compositionally biased region" description="Polar residues" evidence="5">
    <location>
        <begin position="875"/>
        <end position="887"/>
    </location>
</feature>
<reference evidence="9" key="1">
    <citation type="submission" date="2023-06" db="EMBL/GenBank/DDBJ databases">
        <title>Survivors Of The Sea: Transcriptome response of Skeletonema marinoi to long-term dormancy.</title>
        <authorList>
            <person name="Pinder M.I.M."/>
            <person name="Kourtchenko O."/>
            <person name="Robertson E.K."/>
            <person name="Larsson T."/>
            <person name="Maumus F."/>
            <person name="Osuna-Cruz C.M."/>
            <person name="Vancaester E."/>
            <person name="Stenow R."/>
            <person name="Vandepoele K."/>
            <person name="Ploug H."/>
            <person name="Bruchert V."/>
            <person name="Godhe A."/>
            <person name="Topel M."/>
        </authorList>
    </citation>
    <scope>NUCLEOTIDE SEQUENCE</scope>
    <source>
        <strain evidence="9">R05AC</strain>
    </source>
</reference>
<organism evidence="9 10">
    <name type="scientific">Skeletonema marinoi</name>
    <dbReference type="NCBI Taxonomy" id="267567"/>
    <lineage>
        <taxon>Eukaryota</taxon>
        <taxon>Sar</taxon>
        <taxon>Stramenopiles</taxon>
        <taxon>Ochrophyta</taxon>
        <taxon>Bacillariophyta</taxon>
        <taxon>Coscinodiscophyceae</taxon>
        <taxon>Thalassiosirophycidae</taxon>
        <taxon>Thalassiosirales</taxon>
        <taxon>Skeletonemataceae</taxon>
        <taxon>Skeletonema</taxon>
        <taxon>Skeletonema marinoi-dohrnii complex</taxon>
    </lineage>
</organism>
<dbReference type="PROSITE" id="PS50982">
    <property type="entry name" value="MBD"/>
    <property type="match status" value="1"/>
</dbReference>
<dbReference type="SUPFAM" id="SSF46942">
    <property type="entry name" value="Elongation factor TFIIS domain 2"/>
    <property type="match status" value="1"/>
</dbReference>
<feature type="compositionally biased region" description="Basic residues" evidence="5">
    <location>
        <begin position="215"/>
        <end position="234"/>
    </location>
</feature>
<feature type="region of interest" description="Disordered" evidence="5">
    <location>
        <begin position="857"/>
        <end position="889"/>
    </location>
</feature>
<name>A0AAD8YN66_9STRA</name>
<gene>
    <name evidence="9" type="ORF">QTG54_000140</name>
</gene>
<feature type="region of interest" description="Disordered" evidence="5">
    <location>
        <begin position="2330"/>
        <end position="2350"/>
    </location>
</feature>
<feature type="region of interest" description="Disordered" evidence="5">
    <location>
        <begin position="1"/>
        <end position="20"/>
    </location>
</feature>
<dbReference type="InterPro" id="IPR001739">
    <property type="entry name" value="Methyl_CpG_DNA-bd"/>
</dbReference>
<feature type="domain" description="PDZ" evidence="6">
    <location>
        <begin position="291"/>
        <end position="397"/>
    </location>
</feature>
<feature type="compositionally biased region" description="Polar residues" evidence="5">
    <location>
        <begin position="2240"/>
        <end position="2270"/>
    </location>
</feature>
<evidence type="ECO:0000256" key="2">
    <source>
        <dbReference type="ARBA" id="ARBA00022771"/>
    </source>
</evidence>
<dbReference type="InterPro" id="IPR003618">
    <property type="entry name" value="TFIIS_cen_dom"/>
</dbReference>
<feature type="region of interest" description="Disordered" evidence="5">
    <location>
        <begin position="2292"/>
        <end position="2317"/>
    </location>
</feature>
<evidence type="ECO:0000259" key="7">
    <source>
        <dbReference type="PROSITE" id="PS50982"/>
    </source>
</evidence>
<dbReference type="EMBL" id="JATAAI010000001">
    <property type="protein sequence ID" value="KAK1748201.1"/>
    <property type="molecule type" value="Genomic_DNA"/>
</dbReference>
<feature type="region of interest" description="Disordered" evidence="5">
    <location>
        <begin position="755"/>
        <end position="780"/>
    </location>
</feature>
<keyword evidence="10" id="KW-1185">Reference proteome</keyword>
<dbReference type="PANTHER" id="PTHR11477">
    <property type="entry name" value="TRANSCRIPTION FACTOR S-II ZINC FINGER DOMAIN-CONTAINING PROTEIN"/>
    <property type="match status" value="1"/>
</dbReference>
<dbReference type="PANTHER" id="PTHR11477:SF0">
    <property type="entry name" value="IP08861P-RELATED"/>
    <property type="match status" value="1"/>
</dbReference>
<dbReference type="Gene3D" id="1.10.472.30">
    <property type="entry name" value="Transcription elongation factor S-II, central domain"/>
    <property type="match status" value="1"/>
</dbReference>
<feature type="compositionally biased region" description="Low complexity" evidence="5">
    <location>
        <begin position="257"/>
        <end position="266"/>
    </location>
</feature>
<feature type="region of interest" description="Disordered" evidence="5">
    <location>
        <begin position="2240"/>
        <end position="2280"/>
    </location>
</feature>
<feature type="domain" description="TFIIS central" evidence="8">
    <location>
        <begin position="2094"/>
        <end position="2219"/>
    </location>
</feature>
<dbReference type="Gene3D" id="3.30.890.10">
    <property type="entry name" value="Methyl-cpg-binding Protein 2, Chain A"/>
    <property type="match status" value="1"/>
</dbReference>
<accession>A0AAD8YN66</accession>
<dbReference type="GO" id="GO:0003677">
    <property type="term" value="F:DNA binding"/>
    <property type="evidence" value="ECO:0007669"/>
    <property type="project" value="InterPro"/>
</dbReference>
<keyword evidence="4" id="KW-0539">Nucleus</keyword>
<dbReference type="PROSITE" id="PS50106">
    <property type="entry name" value="PDZ"/>
    <property type="match status" value="1"/>
</dbReference>
<proteinExistence type="predicted"/>
<evidence type="ECO:0000256" key="3">
    <source>
        <dbReference type="ARBA" id="ARBA00022833"/>
    </source>
</evidence>
<comment type="caution">
    <text evidence="9">The sequence shown here is derived from an EMBL/GenBank/DDBJ whole genome shotgun (WGS) entry which is preliminary data.</text>
</comment>
<keyword evidence="1" id="KW-0479">Metal-binding</keyword>
<sequence>MASQPNNHEMKSLETTSSNNNLNGIAFDSVQAPRLITNGTANVVDNNTPQQFAMQSMQTSEQPLPTTTEVSNNNTGINKPEATEEIDMELWANSLVGRWWEIFWEPNEENDGDDIIVSGDVGGNISGGGYQVNDNTTQDVAMSIRGGGIEDDDTSNNNGVLKMEDTTAQSSANNTPVTAAAGQTSTAQTSTAAPVEQQQQQQRQKQASIPIQQRQRPRSSIKHNKSSTQQKRRTSQQSLTQPYQHRPRFLDYDATKKQTQQQQQQPPAQPVIMTRPQPALPQSTPIMRPQTVVFNAVYHQPKLGLSLRQQQQQQQEWGKGTTTTAQVGITEISPNAPNANLIQVGDVIVGINGKRFPSGSVIGGSSDDQQRKAHFNLVVTALRDTPRPMTVNFERRLISSSSFNNNTDPSNYMPVAVASQKVAALQSVGGSVQSIQMTVQPQQQLGVVRGMGQTNIAMPTPNPLLIQHAHTTANAAANSSDNKYNPKAPPAKLTERELQYPLEPAATTDFPPGWNKRVIPRENQSAGKKSNDTYYYSPIQGYKFRSRPEVRQFLEMLARRMGDEVGAFEEFRREKSKKRSDRKPPSSSLLQSSTTAMEVDGNMGERKRRSNSFEDDTQSESDVTSTADDDDDTGADAIDWYDGKILSYADGNFVVYFLGDTEDVTYTMPLTPKIVRPSVRAWTKRTLALLSCDVDLTNEGTIPREIVDSLPPSTDIPKDENKLACVGESGDENNPYMRLIQYGKLLETQIQLAKQLSPHADDDQSGGTVDGEDEGPGPFANKSYVKHLRNCLGESKKVCDWLSREVDALNVFKRVNGGTQDPLASAHVSKDSMQSFLVHGATFLQRILALVPNKVDAVSNEHHSTNGRKRRRANTNEPSEQQQNSDNILPMVSSDSLDEAMTSILNGSGEDKQQMLMTSTLNQIVSVLYLDLWQPNQDWIKEAEDMIYGKSTKFYSIEDIESHVQASQKLTLFDISSWRIDLEAKLNRARFFEMEAWSAIKACTALDESGNTAASSDSCLLALNRLQNELCSTTLAAGEQSIMRNMNPLGKQSVSANGTHSLTRDDIENAIKTRQWILDLVQAKTSRERASFVQSVIERYVMLPQLPSPPFSGFGESASDPTTLLKENTKDSISVLSANCYSHTHIVGNMAARLSSSMQSTSQDTSLRTKEGIASALAELRQLPVLSVVEEKLHARHQLIDWNVKALQMKGSTTATGKQHFQTLEKLHNELSSILSMANCQDVRPNEYIEREVKWFVAEDVKLICPESGTWVRNQYKRGCDWRQNYLSIKSVLQPYGYNFGEILSSASAASVSGVDVSRIKNLLVDHDTLASCFVEECNHLREIEKIVNGWAAAVNQVLVNDSHHLEARYNELVKVEASRPKGIIANPPRHVVDLWVRVLKWGLNLKTGVESITEKLLEWKAVPFQQHEVETQDAEFHESVRLTKLLLTSIIVEGQDFMLSKDVTLTPLLSQLRSKTITSFSNGNCARLIRKEVVESSIHGELLLSRVIGAEADLQSGFPLRFVRDIFWRIMACSLIQHSNNGGRVDLNDVKTLSTLCVRDSKVSSSVNKLIGDAEQLQRNATNVVATCLKLLQMNCFLHQNELRNCLVDLQIIQSDFKSQEFESAAGLLRSTGVETMIAAKLTSVTWLVDTFSHPIIFDSVNGSEQSRSIDPISVDDLRLLYERNPVSVTSRGGNDLDKEVLRVYNLVKDLHHRAQEWQKTARSLINLDKGSTVSEIIKVETIEALTQSLILSKVTCSELSILKNAVSVALEVKDGLANDLFRDEYNGIDVNKGRLPERSSLLAASGDFLLYRFTGGEMYSAIEKALNSLKEISSQLLVTTEDKATVDWMVKVFDWVTLLRDAVTDQTAVEGPNNMRLVLKVDHALSILEHGHAVFYSIPDEVQQQLFLNKITTKILPRKLSVEMMKQSTFTLGLSLLRWSVMLFECLKVDLDSQDSWKEAVLHVIETYQMFEANGLVSTFGRVTEYNDQVKELVSVAANLVIQDDDLIRSLFRLSNKISNSDVFRKQLEFERVAFEERRFALEKNRFEAPLNIVNARNDHLDSLLARLSSANEDVAVQDDEDTLFLANDASVRDKSRLFLEKSLFKGVETLGMELCQQTRDFVSNLAWELELAIFMKYCSNETLSSEYREKVRSLRFNLQDPKNPMLCTRVVSGQLEIPDLIVMSTDALASKQLKQIRQQVVQDAIKNVVISPGSNEASSGITSELAKKIRIESIKKSNATTKKAGNTPHNSPATNSAISPGSASFSPMQADPPMLSTFNNSTVSELLAAIPPPPMLGNERPAQSLKPPTLDNDAPPSMMMYPPPPHESSSFEISHSHHGHHIPSQDGSEEFSFTISRLKVSFTSKIFIDQSCQLQLDGFLPTSLVEKGRLPVDEFNKFVNEKSRSGKWKVVIMKLSSMSGGENTSSYKRFYKEYESLRRICMFQVSDTTKVFLITPKFLRICKCVNSLKDLSRTSTYVVVTTKEPLSYCQSN</sequence>
<dbReference type="InterPro" id="IPR016177">
    <property type="entry name" value="DNA-bd_dom_sf"/>
</dbReference>